<evidence type="ECO:0000313" key="6">
    <source>
        <dbReference type="Proteomes" id="UP001652661"/>
    </source>
</evidence>
<dbReference type="RefSeq" id="XP_017033759.1">
    <property type="nucleotide sequence ID" value="XM_017178270.3"/>
</dbReference>
<keyword evidence="4" id="KW-0472">Membrane</keyword>
<evidence type="ECO:0000313" key="7">
    <source>
        <dbReference type="RefSeq" id="XP_017033759.1"/>
    </source>
</evidence>
<gene>
    <name evidence="7" type="primary">Ugt37B1</name>
</gene>
<evidence type="ECO:0000256" key="4">
    <source>
        <dbReference type="SAM" id="Phobius"/>
    </source>
</evidence>
<accession>A0A6P4JG27</accession>
<dbReference type="CDD" id="cd03784">
    <property type="entry name" value="GT1_Gtf-like"/>
    <property type="match status" value="1"/>
</dbReference>
<feature type="signal peptide" evidence="5">
    <location>
        <begin position="1"/>
        <end position="21"/>
    </location>
</feature>
<protein>
    <submittedName>
        <fullName evidence="7">UDP-glycosyltransferase UGT5 isoform X1</fullName>
    </submittedName>
</protein>
<dbReference type="Pfam" id="PF00201">
    <property type="entry name" value="UDPGT"/>
    <property type="match status" value="1"/>
</dbReference>
<dbReference type="SUPFAM" id="SSF53756">
    <property type="entry name" value="UDP-Glycosyltransferase/glycogen phosphorylase"/>
    <property type="match status" value="1"/>
</dbReference>
<proteinExistence type="inferred from homology"/>
<dbReference type="AlphaFoldDB" id="A0A6P4JG27"/>
<dbReference type="Proteomes" id="UP001652661">
    <property type="component" value="Chromosome 2L"/>
</dbReference>
<feature type="transmembrane region" description="Helical" evidence="4">
    <location>
        <begin position="489"/>
        <end position="512"/>
    </location>
</feature>
<dbReference type="OrthoDB" id="5835829at2759"/>
<dbReference type="Gene3D" id="3.40.50.2000">
    <property type="entry name" value="Glycogen Phosphorylase B"/>
    <property type="match status" value="2"/>
</dbReference>
<dbReference type="PANTHER" id="PTHR48043">
    <property type="entry name" value="EG:EG0003.4 PROTEIN-RELATED"/>
    <property type="match status" value="1"/>
</dbReference>
<reference evidence="6" key="1">
    <citation type="submission" date="2025-05" db="UniProtKB">
        <authorList>
            <consortium name="RefSeq"/>
        </authorList>
    </citation>
    <scope>NUCLEOTIDE SEQUENCE [LARGE SCALE GENOMIC DNA]</scope>
    <source>
        <strain evidence="6">14028-0561.14</strain>
    </source>
</reference>
<keyword evidence="4" id="KW-0812">Transmembrane</keyword>
<name>A0A6P4JG27_DROKI</name>
<reference evidence="7" key="2">
    <citation type="submission" date="2025-08" db="UniProtKB">
        <authorList>
            <consortium name="RefSeq"/>
        </authorList>
    </citation>
    <scope>IDENTIFICATION</scope>
    <source>
        <strain evidence="7">14028-0561.14</strain>
        <tissue evidence="7">Whole fly</tissue>
    </source>
</reference>
<evidence type="ECO:0000256" key="2">
    <source>
        <dbReference type="ARBA" id="ARBA00022676"/>
    </source>
</evidence>
<keyword evidence="6" id="KW-1185">Reference proteome</keyword>
<comment type="similarity">
    <text evidence="1">Belongs to the UDP-glycosyltransferase family.</text>
</comment>
<evidence type="ECO:0000256" key="1">
    <source>
        <dbReference type="ARBA" id="ARBA00009995"/>
    </source>
</evidence>
<dbReference type="InterPro" id="IPR050271">
    <property type="entry name" value="UDP-glycosyltransferase"/>
</dbReference>
<organism evidence="6 7">
    <name type="scientific">Drosophila kikkawai</name>
    <name type="common">Fruit fly</name>
    <dbReference type="NCBI Taxonomy" id="30033"/>
    <lineage>
        <taxon>Eukaryota</taxon>
        <taxon>Metazoa</taxon>
        <taxon>Ecdysozoa</taxon>
        <taxon>Arthropoda</taxon>
        <taxon>Hexapoda</taxon>
        <taxon>Insecta</taxon>
        <taxon>Pterygota</taxon>
        <taxon>Neoptera</taxon>
        <taxon>Endopterygota</taxon>
        <taxon>Diptera</taxon>
        <taxon>Brachycera</taxon>
        <taxon>Muscomorpha</taxon>
        <taxon>Ephydroidea</taxon>
        <taxon>Drosophilidae</taxon>
        <taxon>Drosophila</taxon>
        <taxon>Sophophora</taxon>
    </lineage>
</organism>
<sequence length="529" mass="58819">MAVKKIGLSLLFLAVVAGAQGSNILGLFASLSPSHLVIQMSMARILAERGHNVTVVTVLKPPLMHKNITHILVPLDEDVLQSFNTVIASLTKKDNTKTYLTMLRSAQQLSEAFSKIGAVMKHQVVKDLYEHPDNRFDLVIVGYFMNSFQLALAHKLKVPLVVAVSNPPTFIGDIIGNPWEVSYVPAMHLAQEVPMSLGKRILNILGNWAQRLFTAINEYGNAKTYREIYGDDPTLPAYGDLNKNISLIFFASHGISEGPIRPNVPAVIEVGGIQVKDRPDPLPQNMADFLSDAPHGAILFSLGSNVKKDHILPETVRKMFNVVSKLRQRVIWKWDDLESTPGTSDNILYSKWLPQTDILAHPSIKLFITHAGKGGVTEAQYHGIPMLALPVFGDQPANADAMVEQGFGLTQSLLTLEEQSFHDAILEVLENPKYANAARAFSALYRDRPLSARETLIYWVEYVIRHHGAAHLQSPVVHMSYIAANNLDIYAIIVLAIVFIFYTLKLVFRLLIRKICSKKSKSKTKSKKH</sequence>
<evidence type="ECO:0000256" key="3">
    <source>
        <dbReference type="ARBA" id="ARBA00022679"/>
    </source>
</evidence>
<keyword evidence="4" id="KW-1133">Transmembrane helix</keyword>
<dbReference type="PANTHER" id="PTHR48043:SF159">
    <property type="entry name" value="EG:EG0003.4 PROTEIN-RELATED"/>
    <property type="match status" value="1"/>
</dbReference>
<keyword evidence="2" id="KW-0328">Glycosyltransferase</keyword>
<dbReference type="FunFam" id="3.40.50.2000:FF:000050">
    <property type="entry name" value="UDP-glucuronosyltransferase"/>
    <property type="match status" value="1"/>
</dbReference>
<keyword evidence="3" id="KW-0808">Transferase</keyword>
<keyword evidence="5" id="KW-0732">Signal</keyword>
<evidence type="ECO:0000256" key="5">
    <source>
        <dbReference type="SAM" id="SignalP"/>
    </source>
</evidence>
<feature type="chain" id="PRO_5028364494" evidence="5">
    <location>
        <begin position="22"/>
        <end position="529"/>
    </location>
</feature>
<dbReference type="GO" id="GO:0008194">
    <property type="term" value="F:UDP-glycosyltransferase activity"/>
    <property type="evidence" value="ECO:0007669"/>
    <property type="project" value="InterPro"/>
</dbReference>
<dbReference type="InterPro" id="IPR002213">
    <property type="entry name" value="UDP_glucos_trans"/>
</dbReference>